<dbReference type="Proteomes" id="UP000516160">
    <property type="component" value="Chromosome"/>
</dbReference>
<accession>A0A7G9WB02</accession>
<dbReference type="KEGG" id="acae:HYG86_14355"/>
<gene>
    <name evidence="1" type="ORF">HYG86_14355</name>
</gene>
<dbReference type="RefSeq" id="WP_213166267.1">
    <property type="nucleotide sequence ID" value="NZ_CP058559.1"/>
</dbReference>
<proteinExistence type="predicted"/>
<organism evidence="1 2">
    <name type="scientific">Alkalicella caledoniensis</name>
    <dbReference type="NCBI Taxonomy" id="2731377"/>
    <lineage>
        <taxon>Bacteria</taxon>
        <taxon>Bacillati</taxon>
        <taxon>Bacillota</taxon>
        <taxon>Clostridia</taxon>
        <taxon>Eubacteriales</taxon>
        <taxon>Proteinivoracaceae</taxon>
        <taxon>Alkalicella</taxon>
    </lineage>
</organism>
<protein>
    <submittedName>
        <fullName evidence="1">Uncharacterized protein</fullName>
    </submittedName>
</protein>
<evidence type="ECO:0000313" key="2">
    <source>
        <dbReference type="Proteomes" id="UP000516160"/>
    </source>
</evidence>
<name>A0A7G9WB02_ALKCA</name>
<sequence length="83" mass="9098">MIFDIEEKGGKFTVEATGSNYKITESATSKLPSLEGFGVKTMADYTVSGYTLKIELGEPAFPVTDTELGYWGFLSYIIVLESN</sequence>
<dbReference type="EMBL" id="CP058559">
    <property type="protein sequence ID" value="QNO15864.1"/>
    <property type="molecule type" value="Genomic_DNA"/>
</dbReference>
<evidence type="ECO:0000313" key="1">
    <source>
        <dbReference type="EMBL" id="QNO15864.1"/>
    </source>
</evidence>
<reference evidence="1 2" key="1">
    <citation type="submission" date="2020-07" db="EMBL/GenBank/DDBJ databases">
        <title>Alkalicella. sp. LB2 genome.</title>
        <authorList>
            <person name="Postec A."/>
            <person name="Quemeneur M."/>
        </authorList>
    </citation>
    <scope>NUCLEOTIDE SEQUENCE [LARGE SCALE GENOMIC DNA]</scope>
    <source>
        <strain evidence="1 2">LB2</strain>
    </source>
</reference>
<keyword evidence="2" id="KW-1185">Reference proteome</keyword>
<dbReference type="AlphaFoldDB" id="A0A7G9WB02"/>